<evidence type="ECO:0000256" key="1">
    <source>
        <dbReference type="SAM" id="MobiDB-lite"/>
    </source>
</evidence>
<dbReference type="AlphaFoldDB" id="A0AAD8PPK1"/>
<dbReference type="EMBL" id="JAHLJV010000081">
    <property type="protein sequence ID" value="KAK1574059.1"/>
    <property type="molecule type" value="Genomic_DNA"/>
</dbReference>
<proteinExistence type="predicted"/>
<dbReference type="RefSeq" id="XP_060409614.1">
    <property type="nucleotide sequence ID" value="XM_060552942.1"/>
</dbReference>
<feature type="region of interest" description="Disordered" evidence="1">
    <location>
        <begin position="1"/>
        <end position="24"/>
    </location>
</feature>
<gene>
    <name evidence="2" type="ORF">LY79DRAFT_391458</name>
</gene>
<dbReference type="Proteomes" id="UP001230504">
    <property type="component" value="Unassembled WGS sequence"/>
</dbReference>
<evidence type="ECO:0000313" key="3">
    <source>
        <dbReference type="Proteomes" id="UP001230504"/>
    </source>
</evidence>
<comment type="caution">
    <text evidence="2">The sequence shown here is derived from an EMBL/GenBank/DDBJ whole genome shotgun (WGS) entry which is preliminary data.</text>
</comment>
<dbReference type="GeneID" id="85437182"/>
<keyword evidence="3" id="KW-1185">Reference proteome</keyword>
<feature type="compositionally biased region" description="Polar residues" evidence="1">
    <location>
        <begin position="88"/>
        <end position="100"/>
    </location>
</feature>
<feature type="compositionally biased region" description="Low complexity" evidence="1">
    <location>
        <begin position="140"/>
        <end position="162"/>
    </location>
</feature>
<reference evidence="2" key="1">
    <citation type="submission" date="2021-06" db="EMBL/GenBank/DDBJ databases">
        <title>Comparative genomics, transcriptomics and evolutionary studies reveal genomic signatures of adaptation to plant cell wall in hemibiotrophic fungi.</title>
        <authorList>
            <consortium name="DOE Joint Genome Institute"/>
            <person name="Baroncelli R."/>
            <person name="Diaz J.F."/>
            <person name="Benocci T."/>
            <person name="Peng M."/>
            <person name="Battaglia E."/>
            <person name="Haridas S."/>
            <person name="Andreopoulos W."/>
            <person name="Labutti K."/>
            <person name="Pangilinan J."/>
            <person name="Floch G.L."/>
            <person name="Makela M.R."/>
            <person name="Henrissat B."/>
            <person name="Grigoriev I.V."/>
            <person name="Crouch J.A."/>
            <person name="De Vries R.P."/>
            <person name="Sukno S.A."/>
            <person name="Thon M.R."/>
        </authorList>
    </citation>
    <scope>NUCLEOTIDE SEQUENCE</scope>
    <source>
        <strain evidence="2">CBS 125086</strain>
    </source>
</reference>
<accession>A0AAD8PPK1</accession>
<name>A0AAD8PPK1_9PEZI</name>
<feature type="compositionally biased region" description="Basic residues" evidence="1">
    <location>
        <begin position="104"/>
        <end position="115"/>
    </location>
</feature>
<protein>
    <submittedName>
        <fullName evidence="2">Uncharacterized protein</fullName>
    </submittedName>
</protein>
<feature type="compositionally biased region" description="Polar residues" evidence="1">
    <location>
        <begin position="117"/>
        <end position="139"/>
    </location>
</feature>
<organism evidence="2 3">
    <name type="scientific">Colletotrichum navitas</name>
    <dbReference type="NCBI Taxonomy" id="681940"/>
    <lineage>
        <taxon>Eukaryota</taxon>
        <taxon>Fungi</taxon>
        <taxon>Dikarya</taxon>
        <taxon>Ascomycota</taxon>
        <taxon>Pezizomycotina</taxon>
        <taxon>Sordariomycetes</taxon>
        <taxon>Hypocreomycetidae</taxon>
        <taxon>Glomerellales</taxon>
        <taxon>Glomerellaceae</taxon>
        <taxon>Colletotrichum</taxon>
        <taxon>Colletotrichum graminicola species complex</taxon>
    </lineage>
</organism>
<sequence length="162" mass="17579">MMGNENKQINNKDDDDDKLTTISPCRHSVPNSVLGTRKIAVQVCSTTYCREGIHALDTLRSPIAGSRAQSQYLVCPLTSPSNVLLTPSLSSRATRRPTSQTPRAHARHAHTHIQRTQHTYTHTHAQIPAQPTSAPDGSQTNTTHISATSANTTATTLPTHIV</sequence>
<feature type="region of interest" description="Disordered" evidence="1">
    <location>
        <begin position="88"/>
        <end position="162"/>
    </location>
</feature>
<evidence type="ECO:0000313" key="2">
    <source>
        <dbReference type="EMBL" id="KAK1574059.1"/>
    </source>
</evidence>